<feature type="chain" id="PRO_5031260127" evidence="1">
    <location>
        <begin position="21"/>
        <end position="143"/>
    </location>
</feature>
<name>A0A7S2UXZ2_9STRA</name>
<sequence length="143" mass="14949">MKAFFALLACVAVLLNGVMGYSSGLCRGSTGLVNRANFLKSVGGSAVLVPAAAWAVDSKTMAGSYTDPNHPKGYRKVSLEDGVAKIEGNDDAPTGVQWTLYGKVDGDKVLIDFSPKGGPKDLPGKFDGTGIVFPDGNKWPKVN</sequence>
<protein>
    <submittedName>
        <fullName evidence="2">Uncharacterized protein</fullName>
    </submittedName>
</protein>
<reference evidence="2" key="1">
    <citation type="submission" date="2021-01" db="EMBL/GenBank/DDBJ databases">
        <authorList>
            <person name="Corre E."/>
            <person name="Pelletier E."/>
            <person name="Niang G."/>
            <person name="Scheremetjew M."/>
            <person name="Finn R."/>
            <person name="Kale V."/>
            <person name="Holt S."/>
            <person name="Cochrane G."/>
            <person name="Meng A."/>
            <person name="Brown T."/>
            <person name="Cohen L."/>
        </authorList>
    </citation>
    <scope>NUCLEOTIDE SEQUENCE</scope>
    <source>
        <strain evidence="2">CCMP1661</strain>
    </source>
</reference>
<dbReference type="AlphaFoldDB" id="A0A7S2UXZ2"/>
<keyword evidence="1" id="KW-0732">Signal</keyword>
<organism evidence="2">
    <name type="scientific">Fibrocapsa japonica</name>
    <dbReference type="NCBI Taxonomy" id="94617"/>
    <lineage>
        <taxon>Eukaryota</taxon>
        <taxon>Sar</taxon>
        <taxon>Stramenopiles</taxon>
        <taxon>Ochrophyta</taxon>
        <taxon>Raphidophyceae</taxon>
        <taxon>Chattonellales</taxon>
        <taxon>Chattonellaceae</taxon>
        <taxon>Fibrocapsa</taxon>
    </lineage>
</organism>
<dbReference type="EMBL" id="HBHR01010400">
    <property type="protein sequence ID" value="CAD9862446.1"/>
    <property type="molecule type" value="Transcribed_RNA"/>
</dbReference>
<gene>
    <name evidence="2" type="ORF">FJAP1339_LOCUS4978</name>
</gene>
<evidence type="ECO:0000256" key="1">
    <source>
        <dbReference type="SAM" id="SignalP"/>
    </source>
</evidence>
<evidence type="ECO:0000313" key="2">
    <source>
        <dbReference type="EMBL" id="CAD9862446.1"/>
    </source>
</evidence>
<accession>A0A7S2UXZ2</accession>
<proteinExistence type="predicted"/>
<feature type="signal peptide" evidence="1">
    <location>
        <begin position="1"/>
        <end position="20"/>
    </location>
</feature>